<sequence length="157" mass="17596">MNSDAFKDRLKTIMGDESNRSFAEKCGISEGTLRRYLRGDTTPDLETLHAIADVGGCTLAWLAAGQGPMRRGEGGQLAEEKERRYVIDPSAELMAQVQERLNACIVKYGATLSVEKTINLTMTSMRIFDGNYKDREFRELMMDSVIDNLVRLALPEK</sequence>
<dbReference type="SUPFAM" id="SSF47413">
    <property type="entry name" value="lambda repressor-like DNA-binding domains"/>
    <property type="match status" value="1"/>
</dbReference>
<accession>A0ABM8EIS9</accession>
<keyword evidence="2" id="KW-0238">DNA-binding</keyword>
<dbReference type="Pfam" id="PF01381">
    <property type="entry name" value="HTH_3"/>
    <property type="match status" value="1"/>
</dbReference>
<dbReference type="PANTHER" id="PTHR40661">
    <property type="match status" value="1"/>
</dbReference>
<dbReference type="CDD" id="cd00093">
    <property type="entry name" value="HTH_XRE"/>
    <property type="match status" value="1"/>
</dbReference>
<keyword evidence="3" id="KW-0804">Transcription</keyword>
<evidence type="ECO:0000256" key="2">
    <source>
        <dbReference type="ARBA" id="ARBA00023125"/>
    </source>
</evidence>
<dbReference type="SMART" id="SM00530">
    <property type="entry name" value="HTH_XRE"/>
    <property type="match status" value="1"/>
</dbReference>
<dbReference type="Gene3D" id="1.10.260.40">
    <property type="entry name" value="lambda repressor-like DNA-binding domains"/>
    <property type="match status" value="1"/>
</dbReference>
<organism evidence="5 6">
    <name type="scientific">Geotalea uraniireducens</name>
    <dbReference type="NCBI Taxonomy" id="351604"/>
    <lineage>
        <taxon>Bacteria</taxon>
        <taxon>Pseudomonadati</taxon>
        <taxon>Thermodesulfobacteriota</taxon>
        <taxon>Desulfuromonadia</taxon>
        <taxon>Geobacterales</taxon>
        <taxon>Geobacteraceae</taxon>
        <taxon>Geotalea</taxon>
    </lineage>
</organism>
<evidence type="ECO:0000313" key="6">
    <source>
        <dbReference type="Proteomes" id="UP001317705"/>
    </source>
</evidence>
<name>A0ABM8EIS9_9BACT</name>
<dbReference type="RefSeq" id="WP_282002847.1">
    <property type="nucleotide sequence ID" value="NZ_AP027151.1"/>
</dbReference>
<evidence type="ECO:0000256" key="1">
    <source>
        <dbReference type="ARBA" id="ARBA00023015"/>
    </source>
</evidence>
<evidence type="ECO:0000256" key="3">
    <source>
        <dbReference type="ARBA" id="ARBA00023163"/>
    </source>
</evidence>
<dbReference type="InterPro" id="IPR001387">
    <property type="entry name" value="Cro/C1-type_HTH"/>
</dbReference>
<evidence type="ECO:0000259" key="4">
    <source>
        <dbReference type="PROSITE" id="PS50943"/>
    </source>
</evidence>
<proteinExistence type="predicted"/>
<evidence type="ECO:0000313" key="5">
    <source>
        <dbReference type="EMBL" id="BDV42401.1"/>
    </source>
</evidence>
<keyword evidence="1" id="KW-0805">Transcription regulation</keyword>
<feature type="domain" description="HTH cro/C1-type" evidence="4">
    <location>
        <begin position="22"/>
        <end position="62"/>
    </location>
</feature>
<gene>
    <name evidence="5" type="ORF">GURASL_13240</name>
</gene>
<dbReference type="PANTHER" id="PTHR40661:SF3">
    <property type="entry name" value="FELS-1 PROPHAGE TRANSCRIPTIONAL REGULATOR"/>
    <property type="match status" value="1"/>
</dbReference>
<dbReference type="EMBL" id="AP027151">
    <property type="protein sequence ID" value="BDV42401.1"/>
    <property type="molecule type" value="Genomic_DNA"/>
</dbReference>
<keyword evidence="6" id="KW-1185">Reference proteome</keyword>
<protein>
    <recommendedName>
        <fullName evidence="4">HTH cro/C1-type domain-containing protein</fullName>
    </recommendedName>
</protein>
<dbReference type="Proteomes" id="UP001317705">
    <property type="component" value="Chromosome"/>
</dbReference>
<dbReference type="InterPro" id="IPR010982">
    <property type="entry name" value="Lambda_DNA-bd_dom_sf"/>
</dbReference>
<dbReference type="PROSITE" id="PS50943">
    <property type="entry name" value="HTH_CROC1"/>
    <property type="match status" value="1"/>
</dbReference>
<reference evidence="5 6" key="1">
    <citation type="submission" date="2022-12" db="EMBL/GenBank/DDBJ databases">
        <title>Polyphasic characterization of Geotalea uranireducens NIT-SL11 newly isolated from a complex of sewage sludge and microbially reduced graphene oxide.</title>
        <authorList>
            <person name="Xie L."/>
            <person name="Yoshida N."/>
            <person name="Meng L."/>
        </authorList>
    </citation>
    <scope>NUCLEOTIDE SEQUENCE [LARGE SCALE GENOMIC DNA]</scope>
    <source>
        <strain evidence="5 6">NIT-SL11</strain>
    </source>
</reference>